<evidence type="ECO:0000313" key="3">
    <source>
        <dbReference type="Proteomes" id="UP000232673"/>
    </source>
</evidence>
<evidence type="ECO:0000259" key="1">
    <source>
        <dbReference type="Pfam" id="PF13568"/>
    </source>
</evidence>
<feature type="domain" description="Outer membrane protein beta-barrel" evidence="1">
    <location>
        <begin position="19"/>
        <end position="181"/>
    </location>
</feature>
<name>A0A2N0TUF2_9FLAO</name>
<dbReference type="RefSeq" id="WP_079711995.1">
    <property type="nucleotide sequence ID" value="NZ_FUZC01000002.1"/>
</dbReference>
<dbReference type="InterPro" id="IPR011250">
    <property type="entry name" value="OMP/PagP_B-barrel"/>
</dbReference>
<sequence>MRLKIIFILIFIGFQTSYAQTAYGIKGGFNLSKYHSDLTDNYSFKPGFYLGGTGKFELNNTFNLKPEVFFSFQGSDMNANIILYDLNDPQAERREISKIRVNEYAFNIPVLIDFSLSDNFHLEAGPQAGFIFKNSSKIVEGRGDYGNFQEEDDNDLRISLAISFGINYKVTKDIYLGARYSRDIKRHDSTLKNSIISTGLEFYL</sequence>
<organism evidence="2 3">
    <name type="scientific">Salegentibacter salinarum</name>
    <dbReference type="NCBI Taxonomy" id="447422"/>
    <lineage>
        <taxon>Bacteria</taxon>
        <taxon>Pseudomonadati</taxon>
        <taxon>Bacteroidota</taxon>
        <taxon>Flavobacteriia</taxon>
        <taxon>Flavobacteriales</taxon>
        <taxon>Flavobacteriaceae</taxon>
        <taxon>Salegentibacter</taxon>
    </lineage>
</organism>
<evidence type="ECO:0000313" key="2">
    <source>
        <dbReference type="EMBL" id="PKD18365.1"/>
    </source>
</evidence>
<reference evidence="2 3" key="1">
    <citation type="submission" date="2015-10" db="EMBL/GenBank/DDBJ databases">
        <title>Draft genome sequence of Salegentibacter salinarum KCTC 12975.</title>
        <authorList>
            <person name="Lin W."/>
            <person name="Zheng Q."/>
        </authorList>
    </citation>
    <scope>NUCLEOTIDE SEQUENCE [LARGE SCALE GENOMIC DNA]</scope>
    <source>
        <strain evidence="2 3">KCTC 12975</strain>
    </source>
</reference>
<dbReference type="SUPFAM" id="SSF56925">
    <property type="entry name" value="OMPA-like"/>
    <property type="match status" value="1"/>
</dbReference>
<dbReference type="Gene3D" id="2.40.160.20">
    <property type="match status" value="1"/>
</dbReference>
<dbReference type="STRING" id="447422.SAMN05660903_00865"/>
<dbReference type="AlphaFoldDB" id="A0A2N0TUF2"/>
<dbReference type="EMBL" id="LKTS01000023">
    <property type="protein sequence ID" value="PKD18365.1"/>
    <property type="molecule type" value="Genomic_DNA"/>
</dbReference>
<dbReference type="Proteomes" id="UP000232673">
    <property type="component" value="Unassembled WGS sequence"/>
</dbReference>
<proteinExistence type="predicted"/>
<protein>
    <recommendedName>
        <fullName evidence="1">Outer membrane protein beta-barrel domain-containing protein</fullName>
    </recommendedName>
</protein>
<dbReference type="Pfam" id="PF13568">
    <property type="entry name" value="OMP_b-brl_2"/>
    <property type="match status" value="1"/>
</dbReference>
<keyword evidence="3" id="KW-1185">Reference proteome</keyword>
<dbReference type="OrthoDB" id="947434at2"/>
<comment type="caution">
    <text evidence="2">The sequence shown here is derived from an EMBL/GenBank/DDBJ whole genome shotgun (WGS) entry which is preliminary data.</text>
</comment>
<dbReference type="InterPro" id="IPR025665">
    <property type="entry name" value="Beta-barrel_OMP_2"/>
</dbReference>
<gene>
    <name evidence="2" type="ORF">APR41_04220</name>
</gene>
<accession>A0A2N0TUF2</accession>